<comment type="subcellular location">
    <subcellularLocation>
        <location evidence="1">Cell membrane</location>
        <topology evidence="1">Single-pass membrane protein</topology>
    </subcellularLocation>
</comment>
<feature type="transmembrane region" description="Helical" evidence="8">
    <location>
        <begin position="33"/>
        <end position="57"/>
    </location>
</feature>
<proteinExistence type="predicted"/>
<comment type="caution">
    <text evidence="10">The sequence shown here is derived from an EMBL/GenBank/DDBJ whole genome shotgun (WGS) entry which is preliminary data.</text>
</comment>
<organism evidence="10 11">
    <name type="scientific">Cohnella suwonensis</name>
    <dbReference type="NCBI Taxonomy" id="696072"/>
    <lineage>
        <taxon>Bacteria</taxon>
        <taxon>Bacillati</taxon>
        <taxon>Bacillota</taxon>
        <taxon>Bacilli</taxon>
        <taxon>Bacillales</taxon>
        <taxon>Paenibacillaceae</taxon>
        <taxon>Cohnella</taxon>
    </lineage>
</organism>
<keyword evidence="2" id="KW-1003">Cell membrane</keyword>
<keyword evidence="4 8" id="KW-1133">Transmembrane helix</keyword>
<dbReference type="EMBL" id="JBHSMH010000044">
    <property type="protein sequence ID" value="MFC5469989.1"/>
    <property type="molecule type" value="Genomic_DNA"/>
</dbReference>
<sequence>MRKLYRSSRDRKLFGICGGLADYLNVDATLLRILLVVVAVFSAGSVVLVYIIAGFVIPKEPHYGGGYAANPGAFDPSWKGHDQPAYGYGGQGNNNWNPGTGAGYAGTPQGAPDGYGTAPQSAPRASSPPPTGRTAQGLDAMMEDIEKKSLQREIEELKARISKFEKESKGE</sequence>
<evidence type="ECO:0000259" key="9">
    <source>
        <dbReference type="Pfam" id="PF04024"/>
    </source>
</evidence>
<dbReference type="InterPro" id="IPR052027">
    <property type="entry name" value="PspC"/>
</dbReference>
<keyword evidence="5 8" id="KW-0472">Membrane</keyword>
<gene>
    <name evidence="10" type="ORF">ACFPPD_14740</name>
</gene>
<evidence type="ECO:0000256" key="2">
    <source>
        <dbReference type="ARBA" id="ARBA00022475"/>
    </source>
</evidence>
<evidence type="ECO:0000256" key="7">
    <source>
        <dbReference type="SAM" id="MobiDB-lite"/>
    </source>
</evidence>
<feature type="domain" description="Phage shock protein PspC N-terminal" evidence="9">
    <location>
        <begin position="2"/>
        <end position="60"/>
    </location>
</feature>
<feature type="coiled-coil region" evidence="6">
    <location>
        <begin position="140"/>
        <end position="167"/>
    </location>
</feature>
<dbReference type="Proteomes" id="UP001596105">
    <property type="component" value="Unassembled WGS sequence"/>
</dbReference>
<protein>
    <submittedName>
        <fullName evidence="10">PspC domain-containing protein</fullName>
    </submittedName>
</protein>
<keyword evidence="6" id="KW-0175">Coiled coil</keyword>
<evidence type="ECO:0000313" key="11">
    <source>
        <dbReference type="Proteomes" id="UP001596105"/>
    </source>
</evidence>
<keyword evidence="3 8" id="KW-0812">Transmembrane</keyword>
<dbReference type="PANTHER" id="PTHR33885:SF3">
    <property type="entry name" value="PHAGE SHOCK PROTEIN C"/>
    <property type="match status" value="1"/>
</dbReference>
<name>A0ABW0LW55_9BACL</name>
<evidence type="ECO:0000256" key="8">
    <source>
        <dbReference type="SAM" id="Phobius"/>
    </source>
</evidence>
<evidence type="ECO:0000313" key="10">
    <source>
        <dbReference type="EMBL" id="MFC5469989.1"/>
    </source>
</evidence>
<evidence type="ECO:0000256" key="1">
    <source>
        <dbReference type="ARBA" id="ARBA00004162"/>
    </source>
</evidence>
<evidence type="ECO:0000256" key="4">
    <source>
        <dbReference type="ARBA" id="ARBA00022989"/>
    </source>
</evidence>
<dbReference type="RefSeq" id="WP_209749426.1">
    <property type="nucleotide sequence ID" value="NZ_JBHSMH010000044.1"/>
</dbReference>
<keyword evidence="11" id="KW-1185">Reference proteome</keyword>
<dbReference type="InterPro" id="IPR007168">
    <property type="entry name" value="Phageshock_PspC_N"/>
</dbReference>
<evidence type="ECO:0000256" key="6">
    <source>
        <dbReference type="SAM" id="Coils"/>
    </source>
</evidence>
<accession>A0ABW0LW55</accession>
<evidence type="ECO:0000256" key="5">
    <source>
        <dbReference type="ARBA" id="ARBA00023136"/>
    </source>
</evidence>
<reference evidence="11" key="1">
    <citation type="journal article" date="2019" name="Int. J. Syst. Evol. Microbiol.">
        <title>The Global Catalogue of Microorganisms (GCM) 10K type strain sequencing project: providing services to taxonomists for standard genome sequencing and annotation.</title>
        <authorList>
            <consortium name="The Broad Institute Genomics Platform"/>
            <consortium name="The Broad Institute Genome Sequencing Center for Infectious Disease"/>
            <person name="Wu L."/>
            <person name="Ma J."/>
        </authorList>
    </citation>
    <scope>NUCLEOTIDE SEQUENCE [LARGE SCALE GENOMIC DNA]</scope>
    <source>
        <strain evidence="11">CCUG 57113</strain>
    </source>
</reference>
<dbReference type="PANTHER" id="PTHR33885">
    <property type="entry name" value="PHAGE SHOCK PROTEIN C"/>
    <property type="match status" value="1"/>
</dbReference>
<feature type="region of interest" description="Disordered" evidence="7">
    <location>
        <begin position="84"/>
        <end position="138"/>
    </location>
</feature>
<evidence type="ECO:0000256" key="3">
    <source>
        <dbReference type="ARBA" id="ARBA00022692"/>
    </source>
</evidence>
<dbReference type="Pfam" id="PF04024">
    <property type="entry name" value="PspC"/>
    <property type="match status" value="1"/>
</dbReference>